<organism evidence="2 3">
    <name type="scientific">Brachionus calyciflorus</name>
    <dbReference type="NCBI Taxonomy" id="104777"/>
    <lineage>
        <taxon>Eukaryota</taxon>
        <taxon>Metazoa</taxon>
        <taxon>Spiralia</taxon>
        <taxon>Gnathifera</taxon>
        <taxon>Rotifera</taxon>
        <taxon>Eurotatoria</taxon>
        <taxon>Monogononta</taxon>
        <taxon>Pseudotrocha</taxon>
        <taxon>Ploima</taxon>
        <taxon>Brachionidae</taxon>
        <taxon>Brachionus</taxon>
    </lineage>
</organism>
<evidence type="ECO:0000313" key="3">
    <source>
        <dbReference type="Proteomes" id="UP000663879"/>
    </source>
</evidence>
<keyword evidence="3" id="KW-1185">Reference proteome</keyword>
<keyword evidence="1" id="KW-0732">Signal</keyword>
<gene>
    <name evidence="2" type="ORF">OXX778_LOCUS6083</name>
</gene>
<dbReference type="EMBL" id="CAJNOC010000699">
    <property type="protein sequence ID" value="CAF0793310.1"/>
    <property type="molecule type" value="Genomic_DNA"/>
</dbReference>
<dbReference type="Proteomes" id="UP000663879">
    <property type="component" value="Unassembled WGS sequence"/>
</dbReference>
<feature type="chain" id="PRO_5032477236" evidence="1">
    <location>
        <begin position="19"/>
        <end position="232"/>
    </location>
</feature>
<reference evidence="2" key="1">
    <citation type="submission" date="2021-02" db="EMBL/GenBank/DDBJ databases">
        <authorList>
            <person name="Nowell W R."/>
        </authorList>
    </citation>
    <scope>NUCLEOTIDE SEQUENCE</scope>
    <source>
        <strain evidence="2">Ploen Becks lab</strain>
    </source>
</reference>
<sequence>MFLNIAILILFNNALTTSERLNENFRKYARNLSNRNSSDIDNLYYCSSYSKKNPIDWILRHKKCYNFGHREENYSNSYNTCSKIPYASINHLIHKNEFDVLKKEINFYDLYINLNKMSFKVWLADNEHADHICSNKSYAPIVKYDNYTCRNGCMDCVPRSNKAFYICVKNCDWKVPFNSFCNTMNISDYYIDRNLYYKGSDQIYVCQGDLKCIDYTCLCENKKKFIHRYKCI</sequence>
<comment type="caution">
    <text evidence="2">The sequence shown here is derived from an EMBL/GenBank/DDBJ whole genome shotgun (WGS) entry which is preliminary data.</text>
</comment>
<dbReference type="AlphaFoldDB" id="A0A813SE72"/>
<dbReference type="OrthoDB" id="10358174at2759"/>
<accession>A0A813SE72</accession>
<dbReference type="SUPFAM" id="SSF56436">
    <property type="entry name" value="C-type lectin-like"/>
    <property type="match status" value="1"/>
</dbReference>
<feature type="signal peptide" evidence="1">
    <location>
        <begin position="1"/>
        <end position="18"/>
    </location>
</feature>
<evidence type="ECO:0000256" key="1">
    <source>
        <dbReference type="SAM" id="SignalP"/>
    </source>
</evidence>
<dbReference type="InterPro" id="IPR016187">
    <property type="entry name" value="CTDL_fold"/>
</dbReference>
<proteinExistence type="predicted"/>
<name>A0A813SE72_9BILA</name>
<protein>
    <submittedName>
        <fullName evidence="2">Uncharacterized protein</fullName>
    </submittedName>
</protein>
<evidence type="ECO:0000313" key="2">
    <source>
        <dbReference type="EMBL" id="CAF0793310.1"/>
    </source>
</evidence>